<keyword evidence="2" id="KW-1185">Reference proteome</keyword>
<evidence type="ECO:0000313" key="1">
    <source>
        <dbReference type="EMBL" id="MFC6021575.1"/>
    </source>
</evidence>
<gene>
    <name evidence="1" type="ORF">ACFP2T_36075</name>
</gene>
<organism evidence="1 2">
    <name type="scientific">Plantactinospora solaniradicis</name>
    <dbReference type="NCBI Taxonomy" id="1723736"/>
    <lineage>
        <taxon>Bacteria</taxon>
        <taxon>Bacillati</taxon>
        <taxon>Actinomycetota</taxon>
        <taxon>Actinomycetes</taxon>
        <taxon>Micromonosporales</taxon>
        <taxon>Micromonosporaceae</taxon>
        <taxon>Plantactinospora</taxon>
    </lineage>
</organism>
<proteinExistence type="predicted"/>
<protein>
    <submittedName>
        <fullName evidence="1">Uncharacterized protein</fullName>
    </submittedName>
</protein>
<name>A0ABW1KJD6_9ACTN</name>
<comment type="caution">
    <text evidence="1">The sequence shown here is derived from an EMBL/GenBank/DDBJ whole genome shotgun (WGS) entry which is preliminary data.</text>
</comment>
<reference evidence="2" key="1">
    <citation type="journal article" date="2019" name="Int. J. Syst. Evol. Microbiol.">
        <title>The Global Catalogue of Microorganisms (GCM) 10K type strain sequencing project: providing services to taxonomists for standard genome sequencing and annotation.</title>
        <authorList>
            <consortium name="The Broad Institute Genomics Platform"/>
            <consortium name="The Broad Institute Genome Sequencing Center for Infectious Disease"/>
            <person name="Wu L."/>
            <person name="Ma J."/>
        </authorList>
    </citation>
    <scope>NUCLEOTIDE SEQUENCE [LARGE SCALE GENOMIC DNA]</scope>
    <source>
        <strain evidence="2">ZS-35-S2</strain>
    </source>
</reference>
<dbReference type="Proteomes" id="UP001596203">
    <property type="component" value="Unassembled WGS sequence"/>
</dbReference>
<sequence>MGAVLLLSGCAGEPPGAVDQPIGSTPSVVPGASATSGPTSYAACMRSYGVTNFPEPDASGGYRIPDELGIDPGSPQYQAAYEACQGLA</sequence>
<dbReference type="RefSeq" id="WP_377429935.1">
    <property type="nucleotide sequence ID" value="NZ_JBHSPR010000046.1"/>
</dbReference>
<accession>A0ABW1KJD6</accession>
<dbReference type="EMBL" id="JBHSPR010000046">
    <property type="protein sequence ID" value="MFC6021575.1"/>
    <property type="molecule type" value="Genomic_DNA"/>
</dbReference>
<evidence type="ECO:0000313" key="2">
    <source>
        <dbReference type="Proteomes" id="UP001596203"/>
    </source>
</evidence>